<evidence type="ECO:0000256" key="1">
    <source>
        <dbReference type="SAM" id="MobiDB-lite"/>
    </source>
</evidence>
<feature type="region of interest" description="Disordered" evidence="1">
    <location>
        <begin position="168"/>
        <end position="203"/>
    </location>
</feature>
<dbReference type="EMBL" id="PHWZ01000011">
    <property type="protein sequence ID" value="TEY85814.1"/>
    <property type="molecule type" value="Genomic_DNA"/>
</dbReference>
<reference evidence="2 3" key="1">
    <citation type="submission" date="2017-11" db="EMBL/GenBank/DDBJ databases">
        <title>Comparative genomics of Botrytis spp.</title>
        <authorList>
            <person name="Valero-Jimenez C.A."/>
            <person name="Tapia P."/>
            <person name="Veloso J."/>
            <person name="Silva-Moreno E."/>
            <person name="Staats M."/>
            <person name="Valdes J.H."/>
            <person name="Van Kan J.A.L."/>
        </authorList>
    </citation>
    <scope>NUCLEOTIDE SEQUENCE [LARGE SCALE GENOMIC DNA]</scope>
    <source>
        <strain evidence="2 3">MUCL2830</strain>
    </source>
</reference>
<sequence length="220" mass="25633">MGFATQILFARQALLTPRLHHSTQHCHRLYHVTNARFSKISQRSPQMRQTLQEANDKPVTKFKQIPDHTQRSVKAHEQMDQECTNSRAKRTRTVECYETCGRTRLNLFRQAFDKLPLEQWENKVGEGADPENLGVHWELRTFQGGEDTCVVVLNRRFTDMYGNLWVDKDDEDDSDDDVDSVDEYGSDDVDSVDENGSDDDDDWEYKDKRRLCLKCLASIE</sequence>
<evidence type="ECO:0000313" key="2">
    <source>
        <dbReference type="EMBL" id="TEY85814.1"/>
    </source>
</evidence>
<proteinExistence type="predicted"/>
<dbReference type="Proteomes" id="UP000297299">
    <property type="component" value="Unassembled WGS sequence"/>
</dbReference>
<protein>
    <submittedName>
        <fullName evidence="2">Uncharacterized protein</fullName>
    </submittedName>
</protein>
<dbReference type="AlphaFoldDB" id="A0A4Y8DG53"/>
<keyword evidence="3" id="KW-1185">Reference proteome</keyword>
<gene>
    <name evidence="2" type="ORF">BOTCAL_0011g00080</name>
</gene>
<comment type="caution">
    <text evidence="2">The sequence shown here is derived from an EMBL/GenBank/DDBJ whole genome shotgun (WGS) entry which is preliminary data.</text>
</comment>
<organism evidence="2 3">
    <name type="scientific">Botryotinia calthae</name>
    <dbReference type="NCBI Taxonomy" id="38488"/>
    <lineage>
        <taxon>Eukaryota</taxon>
        <taxon>Fungi</taxon>
        <taxon>Dikarya</taxon>
        <taxon>Ascomycota</taxon>
        <taxon>Pezizomycotina</taxon>
        <taxon>Leotiomycetes</taxon>
        <taxon>Helotiales</taxon>
        <taxon>Sclerotiniaceae</taxon>
        <taxon>Botryotinia</taxon>
    </lineage>
</organism>
<name>A0A4Y8DG53_9HELO</name>
<dbReference type="OrthoDB" id="10446884at2759"/>
<accession>A0A4Y8DG53</accession>
<evidence type="ECO:0000313" key="3">
    <source>
        <dbReference type="Proteomes" id="UP000297299"/>
    </source>
</evidence>